<evidence type="ECO:0000256" key="1">
    <source>
        <dbReference type="SAM" id="MobiDB-lite"/>
    </source>
</evidence>
<dbReference type="InterPro" id="IPR046345">
    <property type="entry name" value="TraB_PrgY-like"/>
</dbReference>
<dbReference type="EMBL" id="KQ434912">
    <property type="protein sequence ID" value="KZC11409.1"/>
    <property type="molecule type" value="Genomic_DNA"/>
</dbReference>
<organism evidence="2 3">
    <name type="scientific">Dufourea novaeangliae</name>
    <name type="common">Sweat bee</name>
    <dbReference type="NCBI Taxonomy" id="178035"/>
    <lineage>
        <taxon>Eukaryota</taxon>
        <taxon>Metazoa</taxon>
        <taxon>Ecdysozoa</taxon>
        <taxon>Arthropoda</taxon>
        <taxon>Hexapoda</taxon>
        <taxon>Insecta</taxon>
        <taxon>Pterygota</taxon>
        <taxon>Neoptera</taxon>
        <taxon>Endopterygota</taxon>
        <taxon>Hymenoptera</taxon>
        <taxon>Apocrita</taxon>
        <taxon>Aculeata</taxon>
        <taxon>Apoidea</taxon>
        <taxon>Anthophila</taxon>
        <taxon>Halictidae</taxon>
        <taxon>Rophitinae</taxon>
        <taxon>Dufourea</taxon>
    </lineage>
</organism>
<proteinExistence type="predicted"/>
<accession>A0A154PHU0</accession>
<evidence type="ECO:0000313" key="2">
    <source>
        <dbReference type="EMBL" id="KZC11409.1"/>
    </source>
</evidence>
<gene>
    <name evidence="2" type="ORF">WN55_03010</name>
</gene>
<sequence length="341" mass="37942">NSSAQTKSDNQNHDISALSHKEYDPSIDERLPETVTLLTTPKGAKLYLVGTVHFSVESQNDVSTIIQAVQPHIVVVELCKARIGILQLNEETMYKSAKNVTYQTIVDTLKTHGTYHGLFRILLLRMVARISKQLGMAPGGEFRRAFEEAKSIPNCIIQLADRPFDITITRAVRSLSWRQTLKIGWHLINLKGDISKEYVEVCKKKHLLGDVTNKLKEEFPVIEQVFMAERDLYLTYSLQGACELQHILSGTMPLRIVGIVGIGHIAGITKHWGKVKSSDIAPIMRVPPQSLSTKILKFTIKVSLLSAVIYAGYKILPMPSGISLQCIRSSVEGLLKVSGDN</sequence>
<dbReference type="STRING" id="178035.A0A154PHU0"/>
<dbReference type="CDD" id="cd14726">
    <property type="entry name" value="TraB_PrgY-like"/>
    <property type="match status" value="1"/>
</dbReference>
<feature type="non-terminal residue" evidence="2">
    <location>
        <position position="1"/>
    </location>
</feature>
<dbReference type="AlphaFoldDB" id="A0A154PHU0"/>
<dbReference type="Proteomes" id="UP000076502">
    <property type="component" value="Unassembled WGS sequence"/>
</dbReference>
<evidence type="ECO:0000313" key="3">
    <source>
        <dbReference type="Proteomes" id="UP000076502"/>
    </source>
</evidence>
<dbReference type="PANTHER" id="PTHR21530">
    <property type="entry name" value="PHEROMONE SHUTDOWN PROTEIN"/>
    <property type="match status" value="1"/>
</dbReference>
<reference evidence="2 3" key="1">
    <citation type="submission" date="2015-07" db="EMBL/GenBank/DDBJ databases">
        <title>The genome of Dufourea novaeangliae.</title>
        <authorList>
            <person name="Pan H."/>
            <person name="Kapheim K."/>
        </authorList>
    </citation>
    <scope>NUCLEOTIDE SEQUENCE [LARGE SCALE GENOMIC DNA]</scope>
    <source>
        <strain evidence="2">0120121106</strain>
        <tissue evidence="2">Whole body</tissue>
    </source>
</reference>
<protein>
    <submittedName>
        <fullName evidence="2">TraB domain-containing protein</fullName>
    </submittedName>
</protein>
<feature type="region of interest" description="Disordered" evidence="1">
    <location>
        <begin position="1"/>
        <end position="23"/>
    </location>
</feature>
<name>A0A154PHU0_DUFNO</name>
<dbReference type="InterPro" id="IPR002816">
    <property type="entry name" value="TraB/PrgY/GumN_fam"/>
</dbReference>
<keyword evidence="3" id="KW-1185">Reference proteome</keyword>
<dbReference type="OrthoDB" id="48306at2759"/>
<dbReference type="PANTHER" id="PTHR21530:SF7">
    <property type="entry name" value="TRAB DOMAIN-CONTAINING PROTEIN"/>
    <property type="match status" value="1"/>
</dbReference>
<dbReference type="Pfam" id="PF01963">
    <property type="entry name" value="TraB_PrgY_gumN"/>
    <property type="match status" value="1"/>
</dbReference>